<dbReference type="EMBL" id="CAFBRD010000002">
    <property type="protein sequence ID" value="CAB5072969.1"/>
    <property type="molecule type" value="Genomic_DNA"/>
</dbReference>
<evidence type="ECO:0000256" key="1">
    <source>
        <dbReference type="SAM" id="MobiDB-lite"/>
    </source>
</evidence>
<feature type="region of interest" description="Disordered" evidence="1">
    <location>
        <begin position="77"/>
        <end position="183"/>
    </location>
</feature>
<name>A0A6J7V4F3_9ZZZZ</name>
<accession>A0A6J7V4F3</accession>
<feature type="compositionally biased region" description="Low complexity" evidence="1">
    <location>
        <begin position="423"/>
        <end position="443"/>
    </location>
</feature>
<evidence type="ECO:0000313" key="2">
    <source>
        <dbReference type="EMBL" id="CAB5072969.1"/>
    </source>
</evidence>
<feature type="compositionally biased region" description="Basic residues" evidence="1">
    <location>
        <begin position="160"/>
        <end position="171"/>
    </location>
</feature>
<organism evidence="2">
    <name type="scientific">freshwater metagenome</name>
    <dbReference type="NCBI Taxonomy" id="449393"/>
    <lineage>
        <taxon>unclassified sequences</taxon>
        <taxon>metagenomes</taxon>
        <taxon>ecological metagenomes</taxon>
    </lineage>
</organism>
<proteinExistence type="predicted"/>
<gene>
    <name evidence="2" type="ORF">UFOPK4371_00103</name>
</gene>
<feature type="compositionally biased region" description="Basic and acidic residues" evidence="1">
    <location>
        <begin position="98"/>
        <end position="138"/>
    </location>
</feature>
<reference evidence="2" key="1">
    <citation type="submission" date="2020-05" db="EMBL/GenBank/DDBJ databases">
        <authorList>
            <person name="Chiriac C."/>
            <person name="Salcher M."/>
            <person name="Ghai R."/>
            <person name="Kavagutti S V."/>
        </authorList>
    </citation>
    <scope>NUCLEOTIDE SEQUENCE</scope>
</reference>
<feature type="region of interest" description="Disordered" evidence="1">
    <location>
        <begin position="402"/>
        <end position="485"/>
    </location>
</feature>
<sequence>MSRRIEVELTSTREDGTWTWRAAGAKLPKGELNGSLLFSGAKVGDVVRADADFMMDGIDIIAVLPPKGARKEPERIVIVGTPRRDDEPLVTTKLAPKGRGDRGDRKPRRDGDGDRKDSRPPRERKPRVEGEGSQDARRKSGTRSSHPNRPTSPAPEPKPKAKRLRAGRTHRNAALAALAPEQKPIAEQVLRGGIPAVRLAVEKQNETNKAEGKPEISPAPLLQLAEQLMPALRSAEWLDKAEAALADIAELDLRDLRSVIVAADAGARDDDSRAVAEQLKAGLTERVESEQSAWLTEITELLAGGRAVRALRVSSRPPKAGSPLPAELAAKLTEATVASLTPETGQDRYATVLDALAFSPVRTQVTPVGIPAEPSPELISAVKKVAARLPQIASLFGIEASAPSKSRAGAKPRPPKPKLTDVPASAPAAADAADASTEPAPAEATDEPLVEAVATPTAETSDLVESANETDAAVEEPASEGEETA</sequence>
<protein>
    <submittedName>
        <fullName evidence="2">Unannotated protein</fullName>
    </submittedName>
</protein>
<dbReference type="AlphaFoldDB" id="A0A6J7V4F3"/>
<feature type="compositionally biased region" description="Acidic residues" evidence="1">
    <location>
        <begin position="472"/>
        <end position="485"/>
    </location>
</feature>